<dbReference type="CDD" id="cd00303">
    <property type="entry name" value="retropepsin_like"/>
    <property type="match status" value="1"/>
</dbReference>
<gene>
    <name evidence="2" type="primary">NCL1_18726</name>
    <name evidence="2" type="ORF">TNIN_395351</name>
</gene>
<feature type="region of interest" description="Disordered" evidence="1">
    <location>
        <begin position="9"/>
        <end position="52"/>
    </location>
</feature>
<dbReference type="InterPro" id="IPR021109">
    <property type="entry name" value="Peptidase_aspartic_dom_sf"/>
</dbReference>
<comment type="caution">
    <text evidence="2">The sequence shown here is derived from an EMBL/GenBank/DDBJ whole genome shotgun (WGS) entry which is preliminary data.</text>
</comment>
<dbReference type="Gene3D" id="2.40.70.10">
    <property type="entry name" value="Acid Proteases"/>
    <property type="match status" value="1"/>
</dbReference>
<evidence type="ECO:0000313" key="2">
    <source>
        <dbReference type="EMBL" id="GFY77988.1"/>
    </source>
</evidence>
<dbReference type="Pfam" id="PF08284">
    <property type="entry name" value="RVP_2"/>
    <property type="match status" value="1"/>
</dbReference>
<feature type="compositionally biased region" description="Polar residues" evidence="1">
    <location>
        <begin position="28"/>
        <end position="38"/>
    </location>
</feature>
<name>A0A8X7CR60_9ARAC</name>
<evidence type="ECO:0000313" key="3">
    <source>
        <dbReference type="Proteomes" id="UP000886998"/>
    </source>
</evidence>
<evidence type="ECO:0000256" key="1">
    <source>
        <dbReference type="SAM" id="MobiDB-lite"/>
    </source>
</evidence>
<sequence length="248" mass="27659">MLADKLEAFDNIQRSLPSGPRKHVKASETVNDGRQVSSRKPDRLPKREYSHPVPNVRSPLKCYGCGRQGVIKSRCPTCNPSSSQRTDVATNNINAYTTQTISPRLTLVDITFCGIKGRVCVDTGSSHSITGERMYQVFRDKGLLFQKTTLVMSLADGQQTTGEAFTTQVMVEIEGRSVLTKFIILPKAKGNRTLLGTDFLSSAGLVLDVKNICWYFWDNPTHKYPFGEELDTPFIAEKMSSNTCQLRE</sequence>
<organism evidence="2 3">
    <name type="scientific">Trichonephila inaurata madagascariensis</name>
    <dbReference type="NCBI Taxonomy" id="2747483"/>
    <lineage>
        <taxon>Eukaryota</taxon>
        <taxon>Metazoa</taxon>
        <taxon>Ecdysozoa</taxon>
        <taxon>Arthropoda</taxon>
        <taxon>Chelicerata</taxon>
        <taxon>Arachnida</taxon>
        <taxon>Araneae</taxon>
        <taxon>Araneomorphae</taxon>
        <taxon>Entelegynae</taxon>
        <taxon>Araneoidea</taxon>
        <taxon>Nephilidae</taxon>
        <taxon>Trichonephila</taxon>
        <taxon>Trichonephila inaurata</taxon>
    </lineage>
</organism>
<dbReference type="EMBL" id="BMAV01022751">
    <property type="protein sequence ID" value="GFY77988.1"/>
    <property type="molecule type" value="Genomic_DNA"/>
</dbReference>
<protein>
    <recommendedName>
        <fullName evidence="4">CCHC-type domain-containing protein</fullName>
    </recommendedName>
</protein>
<dbReference type="Proteomes" id="UP000886998">
    <property type="component" value="Unassembled WGS sequence"/>
</dbReference>
<dbReference type="AlphaFoldDB" id="A0A8X7CR60"/>
<proteinExistence type="predicted"/>
<evidence type="ECO:0008006" key="4">
    <source>
        <dbReference type="Google" id="ProtNLM"/>
    </source>
</evidence>
<accession>A0A8X7CR60</accession>
<feature type="non-terminal residue" evidence="2">
    <location>
        <position position="248"/>
    </location>
</feature>
<keyword evidence="3" id="KW-1185">Reference proteome</keyword>
<dbReference type="SUPFAM" id="SSF50630">
    <property type="entry name" value="Acid proteases"/>
    <property type="match status" value="1"/>
</dbReference>
<dbReference type="OrthoDB" id="6783748at2759"/>
<reference evidence="2" key="1">
    <citation type="submission" date="2020-08" db="EMBL/GenBank/DDBJ databases">
        <title>Multicomponent nature underlies the extraordinary mechanical properties of spider dragline silk.</title>
        <authorList>
            <person name="Kono N."/>
            <person name="Nakamura H."/>
            <person name="Mori M."/>
            <person name="Yoshida Y."/>
            <person name="Ohtoshi R."/>
            <person name="Malay A.D."/>
            <person name="Moran D.A.P."/>
            <person name="Tomita M."/>
            <person name="Numata K."/>
            <person name="Arakawa K."/>
        </authorList>
    </citation>
    <scope>NUCLEOTIDE SEQUENCE</scope>
</reference>
<feature type="compositionally biased region" description="Basic and acidic residues" evidence="1">
    <location>
        <begin position="39"/>
        <end position="50"/>
    </location>
</feature>